<sequence>MGYLNKKEKFILNVWPKIELFLDRYSQASYKQWYGPYIWNEDGDLKRIITRFCEDEFDLLAVHNETSISKHHFLRFEEQLKINERKKKLSIDIDVTDAREWQNYNDYRNNIHELFIEVKGMKNDLTFNDPEEKLKGFKEDCKKLKGLIDDGYCKHGISILVDQGDKEGNNYIPDKEILIQKVNELYSPVTPLIWQKK</sequence>
<dbReference type="EMBL" id="LAZR01010951">
    <property type="protein sequence ID" value="KKM64184.1"/>
    <property type="molecule type" value="Genomic_DNA"/>
</dbReference>
<protein>
    <submittedName>
        <fullName evidence="1">Uncharacterized protein</fullName>
    </submittedName>
</protein>
<name>A0A0F9J3A9_9ZZZZ</name>
<accession>A0A0F9J3A9</accession>
<reference evidence="1" key="1">
    <citation type="journal article" date="2015" name="Nature">
        <title>Complex archaea that bridge the gap between prokaryotes and eukaryotes.</title>
        <authorList>
            <person name="Spang A."/>
            <person name="Saw J.H."/>
            <person name="Jorgensen S.L."/>
            <person name="Zaremba-Niedzwiedzka K."/>
            <person name="Martijn J."/>
            <person name="Lind A.E."/>
            <person name="van Eijk R."/>
            <person name="Schleper C."/>
            <person name="Guy L."/>
            <person name="Ettema T.J."/>
        </authorList>
    </citation>
    <scope>NUCLEOTIDE SEQUENCE</scope>
</reference>
<dbReference type="AlphaFoldDB" id="A0A0F9J3A9"/>
<proteinExistence type="predicted"/>
<gene>
    <name evidence="1" type="ORF">LCGC14_1503900</name>
</gene>
<organism evidence="1">
    <name type="scientific">marine sediment metagenome</name>
    <dbReference type="NCBI Taxonomy" id="412755"/>
    <lineage>
        <taxon>unclassified sequences</taxon>
        <taxon>metagenomes</taxon>
        <taxon>ecological metagenomes</taxon>
    </lineage>
</organism>
<evidence type="ECO:0000313" key="1">
    <source>
        <dbReference type="EMBL" id="KKM64184.1"/>
    </source>
</evidence>
<comment type="caution">
    <text evidence="1">The sequence shown here is derived from an EMBL/GenBank/DDBJ whole genome shotgun (WGS) entry which is preliminary data.</text>
</comment>